<dbReference type="Pfam" id="PF06941">
    <property type="entry name" value="NT5C"/>
    <property type="match status" value="1"/>
</dbReference>
<proteinExistence type="predicted"/>
<evidence type="ECO:0008006" key="2">
    <source>
        <dbReference type="Google" id="ProtNLM"/>
    </source>
</evidence>
<dbReference type="GO" id="GO:0009264">
    <property type="term" value="P:deoxyribonucleotide catabolic process"/>
    <property type="evidence" value="ECO:0007669"/>
    <property type="project" value="InterPro"/>
</dbReference>
<dbReference type="Gene3D" id="3.40.50.1000">
    <property type="entry name" value="HAD superfamily/HAD-like"/>
    <property type="match status" value="1"/>
</dbReference>
<dbReference type="AlphaFoldDB" id="A0A6M3LYZ8"/>
<protein>
    <recommendedName>
        <fullName evidence="2">5' nucleotidase</fullName>
    </recommendedName>
</protein>
<reference evidence="1" key="1">
    <citation type="submission" date="2020-03" db="EMBL/GenBank/DDBJ databases">
        <title>The deep terrestrial virosphere.</title>
        <authorList>
            <person name="Holmfeldt K."/>
            <person name="Nilsson E."/>
            <person name="Simone D."/>
            <person name="Lopez-Fernandez M."/>
            <person name="Wu X."/>
            <person name="de Brujin I."/>
            <person name="Lundin D."/>
            <person name="Andersson A."/>
            <person name="Bertilsson S."/>
            <person name="Dopson M."/>
        </authorList>
    </citation>
    <scope>NUCLEOTIDE SEQUENCE</scope>
    <source>
        <strain evidence="1">MM415B05843</strain>
    </source>
</reference>
<dbReference type="SUPFAM" id="SSF56784">
    <property type="entry name" value="HAD-like"/>
    <property type="match status" value="1"/>
</dbReference>
<evidence type="ECO:0000313" key="1">
    <source>
        <dbReference type="EMBL" id="QJA97935.1"/>
    </source>
</evidence>
<organism evidence="1">
    <name type="scientific">viral metagenome</name>
    <dbReference type="NCBI Taxonomy" id="1070528"/>
    <lineage>
        <taxon>unclassified sequences</taxon>
        <taxon>metagenomes</taxon>
        <taxon>organismal metagenomes</taxon>
    </lineage>
</organism>
<dbReference type="GO" id="GO:0008253">
    <property type="term" value="F:5'-nucleotidase activity"/>
    <property type="evidence" value="ECO:0007669"/>
    <property type="project" value="InterPro"/>
</dbReference>
<gene>
    <name evidence="1" type="ORF">MM415B05843_0004</name>
</gene>
<sequence>MQPRLGFDLDGVLAAFVPSFTRLLEQQTGQSHFPEDWQDDPIFPAVWHWPQHYGYSSNQVEAAWGTVKASRTFWATLDPIRASLDALHLVPKGARVYFVTSRVGDWALRQTQQWLSDHLLAYWDVEAWSALVCSDKEAAARALRLQFYIDDYHVNAADVARVRDCRSYLLDQPYNRVEMEGVVRVASVDEALRDWLSR</sequence>
<dbReference type="InterPro" id="IPR010708">
    <property type="entry name" value="5'(3')-deoxyribonucleotidase"/>
</dbReference>
<name>A0A6M3LYZ8_9ZZZZ</name>
<accession>A0A6M3LYZ8</accession>
<dbReference type="InterPro" id="IPR023214">
    <property type="entry name" value="HAD_sf"/>
</dbReference>
<dbReference type="InterPro" id="IPR036412">
    <property type="entry name" value="HAD-like_sf"/>
</dbReference>
<dbReference type="EMBL" id="MT143538">
    <property type="protein sequence ID" value="QJA97935.1"/>
    <property type="molecule type" value="Genomic_DNA"/>
</dbReference>